<feature type="transmembrane region" description="Helical" evidence="7">
    <location>
        <begin position="135"/>
        <end position="154"/>
    </location>
</feature>
<keyword evidence="6" id="KW-0813">Transport</keyword>
<dbReference type="InterPro" id="IPR001626">
    <property type="entry name" value="ABC_TroCD"/>
</dbReference>
<evidence type="ECO:0000256" key="3">
    <source>
        <dbReference type="ARBA" id="ARBA00022692"/>
    </source>
</evidence>
<sequence>MFEFIHVLQSQTFMQNAVIVGLLASVACGVMGTYVVTRRIVFISGGISHTVLGGMGAAYYYGFNPIHGAFVVAIMAALLIGFVSLRYHQHEDTLIGALWAVGMAVGILFIYKTPGYNVDLMSYLFGNILMVKRESMLFVACLDLVIISLVIVFYKRF</sequence>
<dbReference type="EMBL" id="JACNLL010000044">
    <property type="protein sequence ID" value="MBC8199286.1"/>
    <property type="molecule type" value="Genomic_DNA"/>
</dbReference>
<proteinExistence type="inferred from homology"/>
<feature type="transmembrane region" description="Helical" evidence="7">
    <location>
        <begin position="94"/>
        <end position="111"/>
    </location>
</feature>
<comment type="caution">
    <text evidence="8">The sequence shown here is derived from an EMBL/GenBank/DDBJ whole genome shotgun (WGS) entry which is preliminary data.</text>
</comment>
<dbReference type="Proteomes" id="UP000603545">
    <property type="component" value="Unassembled WGS sequence"/>
</dbReference>
<dbReference type="GO" id="GO:0043190">
    <property type="term" value="C:ATP-binding cassette (ABC) transporter complex"/>
    <property type="evidence" value="ECO:0007669"/>
    <property type="project" value="InterPro"/>
</dbReference>
<dbReference type="AlphaFoldDB" id="A0A8J6N6Y8"/>
<feature type="transmembrane region" description="Helical" evidence="7">
    <location>
        <begin position="12"/>
        <end position="33"/>
    </location>
</feature>
<evidence type="ECO:0000256" key="1">
    <source>
        <dbReference type="ARBA" id="ARBA00004141"/>
    </source>
</evidence>
<feature type="non-terminal residue" evidence="8">
    <location>
        <position position="157"/>
    </location>
</feature>
<feature type="transmembrane region" description="Helical" evidence="7">
    <location>
        <begin position="40"/>
        <end position="60"/>
    </location>
</feature>
<comment type="subcellular location">
    <subcellularLocation>
        <location evidence="6">Cell membrane</location>
        <topology evidence="6">Multi-pass membrane protein</topology>
    </subcellularLocation>
    <subcellularLocation>
        <location evidence="1">Membrane</location>
        <topology evidence="1">Multi-pass membrane protein</topology>
    </subcellularLocation>
</comment>
<evidence type="ECO:0000256" key="4">
    <source>
        <dbReference type="ARBA" id="ARBA00022989"/>
    </source>
</evidence>
<protein>
    <submittedName>
        <fullName evidence="8">Metal ABC transporter permease</fullName>
    </submittedName>
</protein>
<organism evidence="8 9">
    <name type="scientific">Candidatus Desulfaltia bathyphila</name>
    <dbReference type="NCBI Taxonomy" id="2841697"/>
    <lineage>
        <taxon>Bacteria</taxon>
        <taxon>Pseudomonadati</taxon>
        <taxon>Thermodesulfobacteriota</taxon>
        <taxon>Desulfobacteria</taxon>
        <taxon>Desulfobacterales</taxon>
        <taxon>Desulfobacterales incertae sedis</taxon>
        <taxon>Candidatus Desulfaltia</taxon>
    </lineage>
</organism>
<reference evidence="8 9" key="1">
    <citation type="submission" date="2020-08" db="EMBL/GenBank/DDBJ databases">
        <title>Bridging the membrane lipid divide: bacteria of the FCB group superphylum have the potential to synthesize archaeal ether lipids.</title>
        <authorList>
            <person name="Villanueva L."/>
            <person name="Von Meijenfeldt F.A.B."/>
            <person name="Westbye A.B."/>
            <person name="Yadav S."/>
            <person name="Hopmans E.C."/>
            <person name="Dutilh B.E."/>
            <person name="Sinninghe Damste J.S."/>
        </authorList>
    </citation>
    <scope>NUCLEOTIDE SEQUENCE [LARGE SCALE GENOMIC DNA]</scope>
    <source>
        <strain evidence="8">NIOZ-UU82</strain>
    </source>
</reference>
<keyword evidence="3 6" id="KW-0812">Transmembrane</keyword>
<dbReference type="PANTHER" id="PTHR30477">
    <property type="entry name" value="ABC-TRANSPORTER METAL-BINDING PROTEIN"/>
    <property type="match status" value="1"/>
</dbReference>
<name>A0A8J6N6Y8_9BACT</name>
<evidence type="ECO:0000313" key="9">
    <source>
        <dbReference type="Proteomes" id="UP000603545"/>
    </source>
</evidence>
<accession>A0A8J6N6Y8</accession>
<dbReference type="GO" id="GO:0055085">
    <property type="term" value="P:transmembrane transport"/>
    <property type="evidence" value="ECO:0007669"/>
    <property type="project" value="InterPro"/>
</dbReference>
<dbReference type="Pfam" id="PF00950">
    <property type="entry name" value="ABC-3"/>
    <property type="match status" value="1"/>
</dbReference>
<evidence type="ECO:0000256" key="7">
    <source>
        <dbReference type="SAM" id="Phobius"/>
    </source>
</evidence>
<keyword evidence="5 7" id="KW-0472">Membrane</keyword>
<evidence type="ECO:0000256" key="5">
    <source>
        <dbReference type="ARBA" id="ARBA00023136"/>
    </source>
</evidence>
<dbReference type="GO" id="GO:0010043">
    <property type="term" value="P:response to zinc ion"/>
    <property type="evidence" value="ECO:0007669"/>
    <property type="project" value="TreeGrafter"/>
</dbReference>
<evidence type="ECO:0000256" key="6">
    <source>
        <dbReference type="RuleBase" id="RU003943"/>
    </source>
</evidence>
<keyword evidence="4 7" id="KW-1133">Transmembrane helix</keyword>
<dbReference type="PANTHER" id="PTHR30477:SF18">
    <property type="entry name" value="METAL TRANSPORT SYSTEM MEMBRANE PROTEIN CT_417-RELATED"/>
    <property type="match status" value="1"/>
</dbReference>
<dbReference type="SUPFAM" id="SSF81345">
    <property type="entry name" value="ABC transporter involved in vitamin B12 uptake, BtuC"/>
    <property type="match status" value="1"/>
</dbReference>
<gene>
    <name evidence="8" type="ORF">H8E80_04480</name>
</gene>
<feature type="transmembrane region" description="Helical" evidence="7">
    <location>
        <begin position="66"/>
        <end position="87"/>
    </location>
</feature>
<evidence type="ECO:0000256" key="2">
    <source>
        <dbReference type="ARBA" id="ARBA00008034"/>
    </source>
</evidence>
<dbReference type="Gene3D" id="1.10.3470.10">
    <property type="entry name" value="ABC transporter involved in vitamin B12 uptake, BtuC"/>
    <property type="match status" value="1"/>
</dbReference>
<evidence type="ECO:0000313" key="8">
    <source>
        <dbReference type="EMBL" id="MBC8199286.1"/>
    </source>
</evidence>
<dbReference type="InterPro" id="IPR037294">
    <property type="entry name" value="ABC_BtuC-like"/>
</dbReference>
<comment type="similarity">
    <text evidence="2 6">Belongs to the ABC-3 integral membrane protein family.</text>
</comment>